<dbReference type="SMART" id="SM00530">
    <property type="entry name" value="HTH_XRE"/>
    <property type="match status" value="1"/>
</dbReference>
<dbReference type="InterPro" id="IPR001387">
    <property type="entry name" value="Cro/C1-type_HTH"/>
</dbReference>
<accession>A0ABU1N0C4</accession>
<sequence length="146" mass="16224">MSEETEGRRPNPVDLHVGGRVRMRRKLLGVSQEQLADSLGLTFQQVQKYERGANRVSASKLYEIAKTLQVPVSFFFDGLADPMDGSDGDEIGQQAERIVQEFLTTPEGLELAEVFPKIGRGRVRRQVLDLVRAMAEEAHRAESAAA</sequence>
<dbReference type="InterPro" id="IPR010982">
    <property type="entry name" value="Lambda_DNA-bd_dom_sf"/>
</dbReference>
<dbReference type="RefSeq" id="WP_056753111.1">
    <property type="nucleotide sequence ID" value="NZ_BMLD01000016.1"/>
</dbReference>
<proteinExistence type="predicted"/>
<name>A0ABU1N0C4_9CAUL</name>
<reference evidence="2 3" key="1">
    <citation type="submission" date="2023-07" db="EMBL/GenBank/DDBJ databases">
        <title>Sorghum-associated microbial communities from plants grown in Nebraska, USA.</title>
        <authorList>
            <person name="Schachtman D."/>
        </authorList>
    </citation>
    <scope>NUCLEOTIDE SEQUENCE [LARGE SCALE GENOMIC DNA]</scope>
    <source>
        <strain evidence="2 3">DS2154</strain>
    </source>
</reference>
<evidence type="ECO:0000313" key="2">
    <source>
        <dbReference type="EMBL" id="MDR6531895.1"/>
    </source>
</evidence>
<dbReference type="SUPFAM" id="SSF47413">
    <property type="entry name" value="lambda repressor-like DNA-binding domains"/>
    <property type="match status" value="1"/>
</dbReference>
<organism evidence="2 3">
    <name type="scientific">Caulobacter rhizosphaerae</name>
    <dbReference type="NCBI Taxonomy" id="2010972"/>
    <lineage>
        <taxon>Bacteria</taxon>
        <taxon>Pseudomonadati</taxon>
        <taxon>Pseudomonadota</taxon>
        <taxon>Alphaproteobacteria</taxon>
        <taxon>Caulobacterales</taxon>
        <taxon>Caulobacteraceae</taxon>
        <taxon>Caulobacter</taxon>
    </lineage>
</organism>
<feature type="domain" description="HTH cro/C1-type" evidence="1">
    <location>
        <begin position="21"/>
        <end position="75"/>
    </location>
</feature>
<dbReference type="Gene3D" id="1.10.260.40">
    <property type="entry name" value="lambda repressor-like DNA-binding domains"/>
    <property type="match status" value="1"/>
</dbReference>
<dbReference type="CDD" id="cd00093">
    <property type="entry name" value="HTH_XRE"/>
    <property type="match status" value="1"/>
</dbReference>
<dbReference type="Pfam" id="PF01381">
    <property type="entry name" value="HTH_3"/>
    <property type="match status" value="1"/>
</dbReference>
<comment type="caution">
    <text evidence="2">The sequence shown here is derived from an EMBL/GenBank/DDBJ whole genome shotgun (WGS) entry which is preliminary data.</text>
</comment>
<gene>
    <name evidence="2" type="ORF">J2800_002648</name>
</gene>
<keyword evidence="3" id="KW-1185">Reference proteome</keyword>
<evidence type="ECO:0000313" key="3">
    <source>
        <dbReference type="Proteomes" id="UP001262754"/>
    </source>
</evidence>
<dbReference type="Proteomes" id="UP001262754">
    <property type="component" value="Unassembled WGS sequence"/>
</dbReference>
<evidence type="ECO:0000259" key="1">
    <source>
        <dbReference type="PROSITE" id="PS50943"/>
    </source>
</evidence>
<protein>
    <submittedName>
        <fullName evidence="2">Transcriptional regulator with XRE-family HTH domain</fullName>
    </submittedName>
</protein>
<dbReference type="PROSITE" id="PS50943">
    <property type="entry name" value="HTH_CROC1"/>
    <property type="match status" value="1"/>
</dbReference>
<dbReference type="EMBL" id="JAVDRL010000007">
    <property type="protein sequence ID" value="MDR6531895.1"/>
    <property type="molecule type" value="Genomic_DNA"/>
</dbReference>